<keyword evidence="2" id="KW-0812">Transmembrane</keyword>
<feature type="compositionally biased region" description="Acidic residues" evidence="1">
    <location>
        <begin position="287"/>
        <end position="303"/>
    </location>
</feature>
<evidence type="ECO:0000313" key="3">
    <source>
        <dbReference type="EMBL" id="PVY75459.1"/>
    </source>
</evidence>
<dbReference type="EMBL" id="QEKQ01000007">
    <property type="protein sequence ID" value="PVY75459.1"/>
    <property type="molecule type" value="Genomic_DNA"/>
</dbReference>
<gene>
    <name evidence="3" type="ORF">C8D92_107182</name>
</gene>
<feature type="transmembrane region" description="Helical" evidence="2">
    <location>
        <begin position="149"/>
        <end position="170"/>
    </location>
</feature>
<feature type="compositionally biased region" description="Acidic residues" evidence="1">
    <location>
        <begin position="58"/>
        <end position="81"/>
    </location>
</feature>
<organism evidence="3 4">
    <name type="scientific">Tamilnaduibacter salinus</name>
    <dbReference type="NCBI Taxonomy" id="1484056"/>
    <lineage>
        <taxon>Bacteria</taxon>
        <taxon>Pseudomonadati</taxon>
        <taxon>Pseudomonadota</taxon>
        <taxon>Gammaproteobacteria</taxon>
        <taxon>Pseudomonadales</taxon>
        <taxon>Marinobacteraceae</taxon>
        <taxon>Tamilnaduibacter</taxon>
    </lineage>
</organism>
<accession>A0A2U1CVE5</accession>
<evidence type="ECO:0000313" key="4">
    <source>
        <dbReference type="Proteomes" id="UP000245887"/>
    </source>
</evidence>
<protein>
    <submittedName>
        <fullName evidence="3">Uncharacterized protein</fullName>
    </submittedName>
</protein>
<feature type="region of interest" description="Disordered" evidence="1">
    <location>
        <begin position="284"/>
        <end position="312"/>
    </location>
</feature>
<dbReference type="Proteomes" id="UP000245887">
    <property type="component" value="Unassembled WGS sequence"/>
</dbReference>
<evidence type="ECO:0000256" key="2">
    <source>
        <dbReference type="SAM" id="Phobius"/>
    </source>
</evidence>
<feature type="region of interest" description="Disordered" evidence="1">
    <location>
        <begin position="1"/>
        <end position="81"/>
    </location>
</feature>
<keyword evidence="2" id="KW-1133">Transmembrane helix</keyword>
<dbReference type="AlphaFoldDB" id="A0A2U1CVE5"/>
<keyword evidence="2" id="KW-0472">Membrane</keyword>
<comment type="caution">
    <text evidence="3">The sequence shown here is derived from an EMBL/GenBank/DDBJ whole genome shotgun (WGS) entry which is preliminary data.</text>
</comment>
<feature type="transmembrane region" description="Helical" evidence="2">
    <location>
        <begin position="127"/>
        <end position="143"/>
    </location>
</feature>
<reference evidence="3 4" key="1">
    <citation type="submission" date="2018-04" db="EMBL/GenBank/DDBJ databases">
        <title>Genomic Encyclopedia of Type Strains, Phase IV (KMG-IV): sequencing the most valuable type-strain genomes for metagenomic binning, comparative biology and taxonomic classification.</title>
        <authorList>
            <person name="Goeker M."/>
        </authorList>
    </citation>
    <scope>NUCLEOTIDE SEQUENCE [LARGE SCALE GENOMIC DNA]</scope>
    <source>
        <strain evidence="3 4">DSM 28688</strain>
    </source>
</reference>
<evidence type="ECO:0000256" key="1">
    <source>
        <dbReference type="SAM" id="MobiDB-lite"/>
    </source>
</evidence>
<name>A0A2U1CVE5_9GAMM</name>
<dbReference type="RefSeq" id="WP_207775167.1">
    <property type="nucleotide sequence ID" value="NZ_NMPM01000004.1"/>
</dbReference>
<proteinExistence type="predicted"/>
<sequence>MADESTDSNTDPRQPVLRPGRPADQPPSSEPAEAGGAVVRRQRETPEQPTTEVAATVDESEHDAGAEEAPDDETDAEEEADVMARQMGRRRLLRQCERVLLLDFDRLSIPDWPTNFEVISARRRRDLWLAFVVLSAVVFLAGIPGFVPAWIAGGGFGVFVLILLAGVPFVRRLFSSQPTYLELVLRRHQRLREGRMHVEHLEGHEGLAWQCAMMADFNPALRSTRFSSIVRLSEQRQLARHIRRRDHLRLYLIFLMEAEKAYHRLQNAYFEGHQQAIDEGWVVEEVSSSEDADDESTTDESDNEAGTPPATT</sequence>